<dbReference type="Proteomes" id="UP000595437">
    <property type="component" value="Chromosome 14"/>
</dbReference>
<dbReference type="EMBL" id="CP045903">
    <property type="protein sequence ID" value="QQP39417.1"/>
    <property type="molecule type" value="Genomic_DNA"/>
</dbReference>
<name>A0A7T8JY03_CALRO</name>
<feature type="region of interest" description="Disordered" evidence="1">
    <location>
        <begin position="1"/>
        <end position="50"/>
    </location>
</feature>
<keyword evidence="3" id="KW-1185">Reference proteome</keyword>
<evidence type="ECO:0000256" key="1">
    <source>
        <dbReference type="SAM" id="MobiDB-lite"/>
    </source>
</evidence>
<reference evidence="3" key="1">
    <citation type="submission" date="2021-01" db="EMBL/GenBank/DDBJ databases">
        <title>Caligus Genome Assembly.</title>
        <authorList>
            <person name="Gallardo-Escarate C."/>
        </authorList>
    </citation>
    <scope>NUCLEOTIDE SEQUENCE [LARGE SCALE GENOMIC DNA]</scope>
</reference>
<evidence type="ECO:0000313" key="2">
    <source>
        <dbReference type="EMBL" id="QQP39417.1"/>
    </source>
</evidence>
<sequence>MKKRKKMSLKRIKRRGDTSTLLRQLLQRRKPCSRSESDEDPNPKKTQQRIITKETQQSLFAKMPSPLDAQARSLKITFQTPSDVLGSSQQSAGGWTTFEEEMLPPPHPNTQCLRTKTSGTSLVAQGWWLPQPLRTTSIP</sequence>
<feature type="compositionally biased region" description="Basic residues" evidence="1">
    <location>
        <begin position="1"/>
        <end position="14"/>
    </location>
</feature>
<accession>A0A7T8JY03</accession>
<evidence type="ECO:0000313" key="3">
    <source>
        <dbReference type="Proteomes" id="UP000595437"/>
    </source>
</evidence>
<gene>
    <name evidence="2" type="ORF">FKW44_020294</name>
</gene>
<organism evidence="2 3">
    <name type="scientific">Caligus rogercresseyi</name>
    <name type="common">Sea louse</name>
    <dbReference type="NCBI Taxonomy" id="217165"/>
    <lineage>
        <taxon>Eukaryota</taxon>
        <taxon>Metazoa</taxon>
        <taxon>Ecdysozoa</taxon>
        <taxon>Arthropoda</taxon>
        <taxon>Crustacea</taxon>
        <taxon>Multicrustacea</taxon>
        <taxon>Hexanauplia</taxon>
        <taxon>Copepoda</taxon>
        <taxon>Siphonostomatoida</taxon>
        <taxon>Caligidae</taxon>
        <taxon>Caligus</taxon>
    </lineage>
</organism>
<dbReference type="AlphaFoldDB" id="A0A7T8JY03"/>
<protein>
    <submittedName>
        <fullName evidence="2">Uncharacterized protein</fullName>
    </submittedName>
</protein>
<proteinExistence type="predicted"/>